<protein>
    <recommendedName>
        <fullName evidence="7">Carrier domain-containing protein</fullName>
    </recommendedName>
</protein>
<dbReference type="PANTHER" id="PTHR43439">
    <property type="entry name" value="PHENYLACETATE-COENZYME A LIGASE"/>
    <property type="match status" value="1"/>
</dbReference>
<dbReference type="InterPro" id="IPR042099">
    <property type="entry name" value="ANL_N_sf"/>
</dbReference>
<dbReference type="InterPro" id="IPR000873">
    <property type="entry name" value="AMP-dep_synth/lig_dom"/>
</dbReference>
<dbReference type="Proteomes" id="UP000284706">
    <property type="component" value="Unassembled WGS sequence"/>
</dbReference>
<dbReference type="InterPro" id="IPR020845">
    <property type="entry name" value="AMP-binding_CS"/>
</dbReference>
<reference evidence="5 6" key="1">
    <citation type="journal article" date="2018" name="Evol. Lett.">
        <title>Horizontal gene cluster transfer increased hallucinogenic mushroom diversity.</title>
        <authorList>
            <person name="Reynolds H.T."/>
            <person name="Vijayakumar V."/>
            <person name="Gluck-Thaler E."/>
            <person name="Korotkin H.B."/>
            <person name="Matheny P.B."/>
            <person name="Slot J.C."/>
        </authorList>
    </citation>
    <scope>NUCLEOTIDE SEQUENCE [LARGE SCALE GENOMIC DNA]</scope>
    <source>
        <strain evidence="5 6">SRW20</strain>
    </source>
</reference>
<dbReference type="STRING" id="231916.A0A409YPR1"/>
<dbReference type="Pfam" id="PF07993">
    <property type="entry name" value="NAD_binding_4"/>
    <property type="match status" value="1"/>
</dbReference>
<evidence type="ECO:0000313" key="5">
    <source>
        <dbReference type="EMBL" id="PPR04992.1"/>
    </source>
</evidence>
<feature type="domain" description="Thioester reductase (TE)" evidence="4">
    <location>
        <begin position="708"/>
        <end position="945"/>
    </location>
</feature>
<comment type="caution">
    <text evidence="5">The sequence shown here is derived from an EMBL/GenBank/DDBJ whole genome shotgun (WGS) entry which is preliminary data.</text>
</comment>
<dbReference type="OrthoDB" id="429813at2759"/>
<dbReference type="InterPro" id="IPR013120">
    <property type="entry name" value="FAR_NAD-bd"/>
</dbReference>
<name>A0A409YPR1_9AGAR</name>
<dbReference type="InterPro" id="IPR036736">
    <property type="entry name" value="ACP-like_sf"/>
</dbReference>
<keyword evidence="2" id="KW-0597">Phosphoprotein</keyword>
<dbReference type="PANTHER" id="PTHR43439:SF2">
    <property type="entry name" value="ENZYME, PUTATIVE (JCVI)-RELATED"/>
    <property type="match status" value="1"/>
</dbReference>
<dbReference type="Gene3D" id="3.40.50.12780">
    <property type="entry name" value="N-terminal domain of ligase-like"/>
    <property type="match status" value="1"/>
</dbReference>
<dbReference type="SUPFAM" id="SSF56801">
    <property type="entry name" value="Acetyl-CoA synthetase-like"/>
    <property type="match status" value="1"/>
</dbReference>
<dbReference type="SUPFAM" id="SSF47336">
    <property type="entry name" value="ACP-like"/>
    <property type="match status" value="1"/>
</dbReference>
<dbReference type="Gene3D" id="1.10.1200.10">
    <property type="entry name" value="ACP-like"/>
    <property type="match status" value="1"/>
</dbReference>
<evidence type="ECO:0008006" key="7">
    <source>
        <dbReference type="Google" id="ProtNLM"/>
    </source>
</evidence>
<dbReference type="AlphaFoldDB" id="A0A409YPR1"/>
<dbReference type="InParanoid" id="A0A409YPR1"/>
<evidence type="ECO:0000256" key="1">
    <source>
        <dbReference type="ARBA" id="ARBA00022450"/>
    </source>
</evidence>
<feature type="domain" description="AMP-dependent synthetase/ligase" evidence="3">
    <location>
        <begin position="28"/>
        <end position="362"/>
    </location>
</feature>
<dbReference type="Pfam" id="PF23562">
    <property type="entry name" value="AMP-binding_C_3"/>
    <property type="match status" value="1"/>
</dbReference>
<dbReference type="SUPFAM" id="SSF51735">
    <property type="entry name" value="NAD(P)-binding Rossmann-fold domains"/>
    <property type="match status" value="1"/>
</dbReference>
<evidence type="ECO:0000259" key="4">
    <source>
        <dbReference type="Pfam" id="PF07993"/>
    </source>
</evidence>
<dbReference type="InterPro" id="IPR051414">
    <property type="entry name" value="Adenylate-forming_Reductase"/>
</dbReference>
<dbReference type="Gene3D" id="3.40.50.720">
    <property type="entry name" value="NAD(P)-binding Rossmann-like Domain"/>
    <property type="match status" value="1"/>
</dbReference>
<proteinExistence type="predicted"/>
<dbReference type="PROSITE" id="PS00455">
    <property type="entry name" value="AMP_BINDING"/>
    <property type="match status" value="1"/>
</dbReference>
<dbReference type="Pfam" id="PF00501">
    <property type="entry name" value="AMP-binding"/>
    <property type="match status" value="1"/>
</dbReference>
<evidence type="ECO:0000259" key="3">
    <source>
        <dbReference type="Pfam" id="PF00501"/>
    </source>
</evidence>
<accession>A0A409YPR1</accession>
<keyword evidence="1" id="KW-0596">Phosphopantetheine</keyword>
<evidence type="ECO:0000313" key="6">
    <source>
        <dbReference type="Proteomes" id="UP000284706"/>
    </source>
</evidence>
<dbReference type="InterPro" id="IPR036291">
    <property type="entry name" value="NAD(P)-bd_dom_sf"/>
</dbReference>
<keyword evidence="6" id="KW-1185">Reference proteome</keyword>
<sequence length="1083" mass="119781">MSSRSKGVVCPPLNGTVYLQEAIEFHWQHNAEAPFYVFSEDGKDQVTEISYLEFGRACHRVAHSISSRVKATEARPVIALIALTDTAVYQAICVGVMKAGFIPFPISSRNTPAAVINLLKKTNCHYLLTTKSTLQGLVDGISAELQADESPYDFVVDDIPSLQDVYPKLGYERQGDPFVPYSQQNERPALTDTAIYLHSSGSTGFPKAIPQTFEILLHWALFPSGRDYRNHDPPLRIAAMHFPPFHTAGFMTHVLFPLYNGCVNALYPPIVDRSDKLPIIPTPENILEHARRTEANVLASVPTQIQAWSQDPMAIKFLSSLVHVVCTGGAMAPKVAQNLLDSGVNMITSYGGTEFGSPTGVFKRKGDEKDWDYVEFDHRCKVRWVPQGDGTYECQFLKTDTHSLAVENLADVRGYATSDLFQQHPTKDHLWRIIGRIDDVIIHASGEKTVPAPIEDIVMSSPHVMGTVMFGRAHNQPGILVEPKPSHAIDGKDDKQVAQFRNLIWPVVEEANKVAPAFSRIFKEMILITEKTKPLPRTAKATVMRKVAIKMYEEEIEALYATVEASEATESIQAPETWDKVSVVNWLADQVQEINGTKVAISDDLFEHGFDSLKATILRRRITGIVQALQSSSRATKLPRIDQSVVYKYPSIEAISDHLTSVGSLNGLDDPIEKRVSGIEQMIGKYTYGQPAILPQFVTPPFRLVVLLTGSTGNLGSEILEKLLRSTRVTKVYALNRHSTSQAISERHLARFRDKGLDSALLASDKLVYVEGDLSKERLGISKELFSEIRDAANVVIHNAWRLDFNLSLSSFESNIQGTKHIIDLALSGPQSANMKFIFTSSVASAASWDKSRGPYPEDVIMDARFAVGNGYGESKYVAERVLASSGLNATSLRIGQVSGGSPNGAWATADWVPIMIKSGLSMGFLPLTGGVVSWIPMDKVASAIVDLAYSEKVYPSAMNILHSNPVPWNTVMEFIVEVLEEQKHKHLSLISLDEWVEILEKISDEKYSDVPAVKLLDFFKTLTSNSGNALTPGIEATEAGGQTTFSLKSSQENCRSLREMPCVSKSDVHRWVKYWDLAGLFN</sequence>
<evidence type="ECO:0000256" key="2">
    <source>
        <dbReference type="ARBA" id="ARBA00022553"/>
    </source>
</evidence>
<organism evidence="5 6">
    <name type="scientific">Gymnopilus dilepis</name>
    <dbReference type="NCBI Taxonomy" id="231916"/>
    <lineage>
        <taxon>Eukaryota</taxon>
        <taxon>Fungi</taxon>
        <taxon>Dikarya</taxon>
        <taxon>Basidiomycota</taxon>
        <taxon>Agaricomycotina</taxon>
        <taxon>Agaricomycetes</taxon>
        <taxon>Agaricomycetidae</taxon>
        <taxon>Agaricales</taxon>
        <taxon>Agaricineae</taxon>
        <taxon>Hymenogastraceae</taxon>
        <taxon>Gymnopilus</taxon>
    </lineage>
</organism>
<gene>
    <name evidence="5" type="ORF">CVT26_012586</name>
</gene>
<dbReference type="EMBL" id="NHYE01000538">
    <property type="protein sequence ID" value="PPR04992.1"/>
    <property type="molecule type" value="Genomic_DNA"/>
</dbReference>